<organism evidence="1 2">
    <name type="scientific">Microbispora tritici</name>
    <dbReference type="NCBI Taxonomy" id="2604471"/>
    <lineage>
        <taxon>Bacteria</taxon>
        <taxon>Bacillati</taxon>
        <taxon>Actinomycetota</taxon>
        <taxon>Actinomycetes</taxon>
        <taxon>Streptosporangiales</taxon>
        <taxon>Streptosporangiaceae</taxon>
        <taxon>Microbispora</taxon>
    </lineage>
</organism>
<dbReference type="SUPFAM" id="SSF56601">
    <property type="entry name" value="beta-lactamase/transpeptidase-like"/>
    <property type="match status" value="1"/>
</dbReference>
<dbReference type="Proteomes" id="UP000322810">
    <property type="component" value="Unassembled WGS sequence"/>
</dbReference>
<name>A0ABY3M142_9ACTN</name>
<feature type="non-terminal residue" evidence="1">
    <location>
        <position position="1"/>
    </location>
</feature>
<dbReference type="EMBL" id="VSEX01000010">
    <property type="protein sequence ID" value="TYB62988.1"/>
    <property type="molecule type" value="Genomic_DNA"/>
</dbReference>
<proteinExistence type="predicted"/>
<keyword evidence="1" id="KW-0378">Hydrolase</keyword>
<sequence>ALAKFTTLRDAAGVLTSASISKAFAKPSIGVNSDGWYYGLGWQVRPVTGGRNTWHTGSLAGTSTLMVRRYDGLSWVVLFDQRDDASGLNYGDIDALLHTAANSVKSWPTTSLFSAYGL</sequence>
<evidence type="ECO:0000313" key="1">
    <source>
        <dbReference type="EMBL" id="TYB62988.1"/>
    </source>
</evidence>
<keyword evidence="2" id="KW-1185">Reference proteome</keyword>
<dbReference type="InterPro" id="IPR012338">
    <property type="entry name" value="Beta-lactam/transpept-like"/>
</dbReference>
<comment type="caution">
    <text evidence="1">The sequence shown here is derived from an EMBL/GenBank/DDBJ whole genome shotgun (WGS) entry which is preliminary data.</text>
</comment>
<dbReference type="Gene3D" id="3.40.710.10">
    <property type="entry name" value="DD-peptidase/beta-lactamase superfamily"/>
    <property type="match status" value="1"/>
</dbReference>
<evidence type="ECO:0000313" key="2">
    <source>
        <dbReference type="Proteomes" id="UP000322810"/>
    </source>
</evidence>
<accession>A0ABY3M142</accession>
<dbReference type="GO" id="GO:0016787">
    <property type="term" value="F:hydrolase activity"/>
    <property type="evidence" value="ECO:0007669"/>
    <property type="project" value="UniProtKB-KW"/>
</dbReference>
<protein>
    <submittedName>
        <fullName evidence="1">Serine hydrolase</fullName>
    </submittedName>
</protein>
<reference evidence="1 2" key="1">
    <citation type="submission" date="2019-08" db="EMBL/GenBank/DDBJ databases">
        <title>Microbispora tritici sp. nov., a novel actinomycete isolated from a root of wheat (Triticum aestivum L.).</title>
        <authorList>
            <person name="Klykleung N."/>
            <person name="Tanasupawat S."/>
        </authorList>
    </citation>
    <scope>NUCLEOTIDE SEQUENCE [LARGE SCALE GENOMIC DNA]</scope>
    <source>
        <strain evidence="1 2">MT50</strain>
    </source>
</reference>
<gene>
    <name evidence="1" type="ORF">FXF59_10050</name>
</gene>